<accession>A0AAN9SMG1</accession>
<gene>
    <name evidence="1" type="ORF">VNO78_10487</name>
</gene>
<sequence>MEGLLPLVYRAIKKRKIRRQYQCLSSGATLSNDMNVPEFYPQNEGHGYYMQEPSASTLNLVDDRTKNVGYLRHNSARQFSNGFSSPQRRTCSAASPHAKQLHRFGRSRSHKMFSCLALAG</sequence>
<comment type="caution">
    <text evidence="1">The sequence shown here is derived from an EMBL/GenBank/DDBJ whole genome shotgun (WGS) entry which is preliminary data.</text>
</comment>
<dbReference type="AlphaFoldDB" id="A0AAN9SMG1"/>
<keyword evidence="2" id="KW-1185">Reference proteome</keyword>
<dbReference type="PANTHER" id="PTHR35485">
    <property type="entry name" value="OS01G0888900 PROTEIN"/>
    <property type="match status" value="1"/>
</dbReference>
<name>A0AAN9SMG1_PSOTE</name>
<dbReference type="EMBL" id="JAYMYS010000003">
    <property type="protein sequence ID" value="KAK7399306.1"/>
    <property type="molecule type" value="Genomic_DNA"/>
</dbReference>
<reference evidence="1 2" key="1">
    <citation type="submission" date="2024-01" db="EMBL/GenBank/DDBJ databases">
        <title>The genomes of 5 underutilized Papilionoideae crops provide insights into root nodulation and disease resistanc.</title>
        <authorList>
            <person name="Jiang F."/>
        </authorList>
    </citation>
    <scope>NUCLEOTIDE SEQUENCE [LARGE SCALE GENOMIC DNA]</scope>
    <source>
        <strain evidence="1">DUOXIRENSHENG_FW03</strain>
        <tissue evidence="1">Leaves</tissue>
    </source>
</reference>
<evidence type="ECO:0000313" key="2">
    <source>
        <dbReference type="Proteomes" id="UP001386955"/>
    </source>
</evidence>
<protein>
    <submittedName>
        <fullName evidence="1">Uncharacterized protein</fullName>
    </submittedName>
</protein>
<proteinExistence type="predicted"/>
<organism evidence="1 2">
    <name type="scientific">Psophocarpus tetragonolobus</name>
    <name type="common">Winged bean</name>
    <name type="synonym">Dolichos tetragonolobus</name>
    <dbReference type="NCBI Taxonomy" id="3891"/>
    <lineage>
        <taxon>Eukaryota</taxon>
        <taxon>Viridiplantae</taxon>
        <taxon>Streptophyta</taxon>
        <taxon>Embryophyta</taxon>
        <taxon>Tracheophyta</taxon>
        <taxon>Spermatophyta</taxon>
        <taxon>Magnoliopsida</taxon>
        <taxon>eudicotyledons</taxon>
        <taxon>Gunneridae</taxon>
        <taxon>Pentapetalae</taxon>
        <taxon>rosids</taxon>
        <taxon>fabids</taxon>
        <taxon>Fabales</taxon>
        <taxon>Fabaceae</taxon>
        <taxon>Papilionoideae</taxon>
        <taxon>50 kb inversion clade</taxon>
        <taxon>NPAAA clade</taxon>
        <taxon>indigoferoid/millettioid clade</taxon>
        <taxon>Phaseoleae</taxon>
        <taxon>Psophocarpus</taxon>
    </lineage>
</organism>
<dbReference type="Proteomes" id="UP001386955">
    <property type="component" value="Unassembled WGS sequence"/>
</dbReference>
<dbReference type="PANTHER" id="PTHR35485:SF4">
    <property type="entry name" value="EXPRESSED PROTEIN"/>
    <property type="match status" value="1"/>
</dbReference>
<evidence type="ECO:0000313" key="1">
    <source>
        <dbReference type="EMBL" id="KAK7399306.1"/>
    </source>
</evidence>